<comment type="caution">
    <text evidence="1">The sequence shown here is derived from an EMBL/GenBank/DDBJ whole genome shotgun (WGS) entry which is preliminary data.</text>
</comment>
<dbReference type="Proteomes" id="UP001432146">
    <property type="component" value="Unassembled WGS sequence"/>
</dbReference>
<protein>
    <submittedName>
        <fullName evidence="1">Uncharacterized protein</fullName>
    </submittedName>
</protein>
<dbReference type="AlphaFoldDB" id="A0AAW1A2T1"/>
<organism evidence="1 2">
    <name type="scientific">Tetragonisca angustula</name>
    <dbReference type="NCBI Taxonomy" id="166442"/>
    <lineage>
        <taxon>Eukaryota</taxon>
        <taxon>Metazoa</taxon>
        <taxon>Ecdysozoa</taxon>
        <taxon>Arthropoda</taxon>
        <taxon>Hexapoda</taxon>
        <taxon>Insecta</taxon>
        <taxon>Pterygota</taxon>
        <taxon>Neoptera</taxon>
        <taxon>Endopterygota</taxon>
        <taxon>Hymenoptera</taxon>
        <taxon>Apocrita</taxon>
        <taxon>Aculeata</taxon>
        <taxon>Apoidea</taxon>
        <taxon>Anthophila</taxon>
        <taxon>Apidae</taxon>
        <taxon>Tetragonisca</taxon>
    </lineage>
</organism>
<name>A0AAW1A2T1_9HYME</name>
<evidence type="ECO:0000313" key="2">
    <source>
        <dbReference type="Proteomes" id="UP001432146"/>
    </source>
</evidence>
<accession>A0AAW1A2T1</accession>
<gene>
    <name evidence="1" type="ORF">QLX08_004344</name>
</gene>
<reference evidence="1 2" key="1">
    <citation type="submission" date="2024-05" db="EMBL/GenBank/DDBJ databases">
        <title>The nuclear and mitochondrial genome assemblies of Tetragonisca angustula (Apidae: Meliponini), a tiny yet remarkable pollinator in the Neotropics.</title>
        <authorList>
            <person name="Ferrari R."/>
            <person name="Ricardo P.C."/>
            <person name="Dias F.C."/>
            <person name="Araujo N.S."/>
            <person name="Soares D.O."/>
            <person name="Zhou Q.-S."/>
            <person name="Zhu C.-D."/>
            <person name="Coutinho L."/>
            <person name="Airas M.C."/>
            <person name="Batista T.M."/>
        </authorList>
    </citation>
    <scope>NUCLEOTIDE SEQUENCE [LARGE SCALE GENOMIC DNA]</scope>
    <source>
        <strain evidence="1">ASF017062</strain>
        <tissue evidence="1">Abdomen</tissue>
    </source>
</reference>
<evidence type="ECO:0000313" key="1">
    <source>
        <dbReference type="EMBL" id="KAK9304180.1"/>
    </source>
</evidence>
<keyword evidence="2" id="KW-1185">Reference proteome</keyword>
<dbReference type="EMBL" id="JAWNGG020000065">
    <property type="protein sequence ID" value="KAK9304180.1"/>
    <property type="molecule type" value="Genomic_DNA"/>
</dbReference>
<proteinExistence type="predicted"/>
<sequence length="69" mass="7951">MEGEMGRRYLWRLDEAPHFKTGEVDYVWATGIGHPSNPNPDRLWMLQNTSLPNWLDGISPVSALWRARG</sequence>